<dbReference type="InterPro" id="IPR029056">
    <property type="entry name" value="Ribokinase-like"/>
</dbReference>
<dbReference type="PROSITE" id="PS00584">
    <property type="entry name" value="PFKB_KINASES_2"/>
    <property type="match status" value="1"/>
</dbReference>
<dbReference type="Gene3D" id="3.40.1190.20">
    <property type="match status" value="1"/>
</dbReference>
<sequence length="287" mass="31917">MTETSVAVIGSATIDRVVQGSKSVRQLGGVVTYAGLTFRRHDIETIIVSNVAGEDKSILKVLCEEGIHIFRGHTKNTTHFINHIDGNNLWQEMPVYANPITDEQVRSVLGSVGHLHLGPLHPDDIEPKAIKLIDKTKLFISLDVQGYVRCTENNRVRLRVSENLTDALLCSHMVKADETELTSILAFYKMSLSELTRAFKIDEMVITAGPCGGLIRRLTGEEIRYDAKPIDFLVDPTGAGDVFFGAYVTYRFHRDKNISIASEIAAILAAQQIEGRYISKEILSLEY</sequence>
<protein>
    <recommendedName>
        <fullName evidence="3">Carbohydrate kinase PfkB domain-containing protein</fullName>
    </recommendedName>
</protein>
<comment type="caution">
    <text evidence="4">The sequence shown here is derived from an EMBL/GenBank/DDBJ whole genome shotgun (WGS) entry which is preliminary data.</text>
</comment>
<dbReference type="InterPro" id="IPR011611">
    <property type="entry name" value="PfkB_dom"/>
</dbReference>
<evidence type="ECO:0000256" key="1">
    <source>
        <dbReference type="ARBA" id="ARBA00022679"/>
    </source>
</evidence>
<dbReference type="SUPFAM" id="SSF53613">
    <property type="entry name" value="Ribokinase-like"/>
    <property type="match status" value="1"/>
</dbReference>
<proteinExistence type="predicted"/>
<evidence type="ECO:0000259" key="3">
    <source>
        <dbReference type="Pfam" id="PF00294"/>
    </source>
</evidence>
<evidence type="ECO:0000313" key="4">
    <source>
        <dbReference type="EMBL" id="GAH20128.1"/>
    </source>
</evidence>
<organism evidence="4">
    <name type="scientific">marine sediment metagenome</name>
    <dbReference type="NCBI Taxonomy" id="412755"/>
    <lineage>
        <taxon>unclassified sequences</taxon>
        <taxon>metagenomes</taxon>
        <taxon>ecological metagenomes</taxon>
    </lineage>
</organism>
<dbReference type="AlphaFoldDB" id="X1FH64"/>
<keyword evidence="1" id="KW-0808">Transferase</keyword>
<feature type="domain" description="Carbohydrate kinase PfkB" evidence="3">
    <location>
        <begin position="53"/>
        <end position="274"/>
    </location>
</feature>
<name>X1FH64_9ZZZZ</name>
<reference evidence="4" key="1">
    <citation type="journal article" date="2014" name="Front. Microbiol.">
        <title>High frequency of phylogenetically diverse reductive dehalogenase-homologous genes in deep subseafloor sedimentary metagenomes.</title>
        <authorList>
            <person name="Kawai M."/>
            <person name="Futagami T."/>
            <person name="Toyoda A."/>
            <person name="Takaki Y."/>
            <person name="Nishi S."/>
            <person name="Hori S."/>
            <person name="Arai W."/>
            <person name="Tsubouchi T."/>
            <person name="Morono Y."/>
            <person name="Uchiyama I."/>
            <person name="Ito T."/>
            <person name="Fujiyama A."/>
            <person name="Inagaki F."/>
            <person name="Takami H."/>
        </authorList>
    </citation>
    <scope>NUCLEOTIDE SEQUENCE</scope>
    <source>
        <strain evidence="4">Expedition CK06-06</strain>
    </source>
</reference>
<evidence type="ECO:0000256" key="2">
    <source>
        <dbReference type="ARBA" id="ARBA00022777"/>
    </source>
</evidence>
<accession>X1FH64</accession>
<dbReference type="GO" id="GO:0016301">
    <property type="term" value="F:kinase activity"/>
    <property type="evidence" value="ECO:0007669"/>
    <property type="project" value="UniProtKB-KW"/>
</dbReference>
<dbReference type="EMBL" id="BARU01000386">
    <property type="protein sequence ID" value="GAH20128.1"/>
    <property type="molecule type" value="Genomic_DNA"/>
</dbReference>
<gene>
    <name evidence="4" type="ORF">S03H2_01351</name>
</gene>
<dbReference type="InterPro" id="IPR002173">
    <property type="entry name" value="Carboh/pur_kinase_PfkB_CS"/>
</dbReference>
<keyword evidence="2" id="KW-0418">Kinase</keyword>
<dbReference type="Pfam" id="PF00294">
    <property type="entry name" value="PfkB"/>
    <property type="match status" value="1"/>
</dbReference>